<keyword evidence="1" id="KW-0472">Membrane</keyword>
<reference evidence="2" key="2">
    <citation type="submission" date="2015-06" db="UniProtKB">
        <authorList>
            <consortium name="EnsemblMetazoa"/>
        </authorList>
    </citation>
    <scope>IDENTIFICATION</scope>
</reference>
<keyword evidence="3" id="KW-1185">Reference proteome</keyword>
<dbReference type="Proteomes" id="UP000015102">
    <property type="component" value="Unassembled WGS sequence"/>
</dbReference>
<evidence type="ECO:0000313" key="3">
    <source>
        <dbReference type="Proteomes" id="UP000015102"/>
    </source>
</evidence>
<keyword evidence="1" id="KW-1133">Transmembrane helix</keyword>
<evidence type="ECO:0000256" key="1">
    <source>
        <dbReference type="SAM" id="Phobius"/>
    </source>
</evidence>
<evidence type="ECO:0000313" key="2">
    <source>
        <dbReference type="EnsemblMetazoa" id="MESCA011111-PA"/>
    </source>
</evidence>
<dbReference type="EnsemblMetazoa" id="MESCA011111-RA">
    <property type="protein sequence ID" value="MESCA011111-PA"/>
    <property type="gene ID" value="MESCA011111"/>
</dbReference>
<feature type="transmembrane region" description="Helical" evidence="1">
    <location>
        <begin position="31"/>
        <end position="54"/>
    </location>
</feature>
<dbReference type="EMBL" id="CAQQ02379294">
    <property type="status" value="NOT_ANNOTATED_CDS"/>
    <property type="molecule type" value="Genomic_DNA"/>
</dbReference>
<protein>
    <submittedName>
        <fullName evidence="2">Uncharacterized protein</fullName>
    </submittedName>
</protein>
<dbReference type="AlphaFoldDB" id="T1H4A3"/>
<proteinExistence type="predicted"/>
<accession>T1H4A3</accession>
<dbReference type="HOGENOM" id="CLU_2500467_0_0_1"/>
<organism evidence="2 3">
    <name type="scientific">Megaselia scalaris</name>
    <name type="common">Humpbacked fly</name>
    <name type="synonym">Phora scalaris</name>
    <dbReference type="NCBI Taxonomy" id="36166"/>
    <lineage>
        <taxon>Eukaryota</taxon>
        <taxon>Metazoa</taxon>
        <taxon>Ecdysozoa</taxon>
        <taxon>Arthropoda</taxon>
        <taxon>Hexapoda</taxon>
        <taxon>Insecta</taxon>
        <taxon>Pterygota</taxon>
        <taxon>Neoptera</taxon>
        <taxon>Endopterygota</taxon>
        <taxon>Diptera</taxon>
        <taxon>Brachycera</taxon>
        <taxon>Muscomorpha</taxon>
        <taxon>Platypezoidea</taxon>
        <taxon>Phoridae</taxon>
        <taxon>Megaseliini</taxon>
        <taxon>Megaselia</taxon>
    </lineage>
</organism>
<keyword evidence="1" id="KW-0812">Transmembrane</keyword>
<sequence length="86" mass="9590">MTIGGMETIDQDQGHRGLEETIKRRKLIKRILVNLVVVIPITTMTITVTGIAIAHQDRRDLQGHQVIILMIIGGGEIEMVTEMVMV</sequence>
<reference evidence="3" key="1">
    <citation type="submission" date="2013-02" db="EMBL/GenBank/DDBJ databases">
        <authorList>
            <person name="Hughes D."/>
        </authorList>
    </citation>
    <scope>NUCLEOTIDE SEQUENCE</scope>
    <source>
        <strain>Durham</strain>
        <strain evidence="3">NC isolate 2 -- Noor lab</strain>
    </source>
</reference>
<name>T1H4A3_MEGSC</name>